<proteinExistence type="inferred from homology"/>
<evidence type="ECO:0000256" key="2">
    <source>
        <dbReference type="ARBA" id="ARBA00023143"/>
    </source>
</evidence>
<feature type="domain" description="Flagellin C-terminal" evidence="5">
    <location>
        <begin position="531"/>
        <end position="616"/>
    </location>
</feature>
<dbReference type="EMBL" id="JAXLPB010000002">
    <property type="protein sequence ID" value="MDY8109057.1"/>
    <property type="molecule type" value="Genomic_DNA"/>
</dbReference>
<sequence>MTSINTNVAAMTALQNLQMTNNMMEETQNRISTGFRVGDAKDNAAYWSIATTMRSDNRSLSAVTDALGLGAATVDTAYTGMTSVKDVLVDIKAKLTAATQDGVDRSKVQSEVSELQKQMKSIADSASFSGANWLSVNSGAASYSSETSIVSSFSRMSSGSISLGSVNISVDDLKLYDANSASDPTKAGILDRQIDLVDRNGNKLDIGGTSSKPGSGTGGLKAQEATAGKSIATAGADFAGPLTFDELGDKISFNVNIVTTDAQGVPTTKTTAVTIARGTVQTALDNSADAVSITTASEYVKVVQQALIDAGIPGVNVGTAPGTGAGGTILTYTSDKGTVSITGATGANGSGPSGTDLTTATLALDATATTYQPAVATMDAFKSPMQLTGDANIKFSIGVDGAATPTPVTIDKATISRALGTTDGKINSAYEFQRVVLAALADPAGDGSVTAIANVTVGSLANGAVTFTSQNTSATSAISISAVTTKKDGTNSAASTSAQISIADIDVSDKAFEERGATTTAQINDVLLAYINVVDQAIESVTTAASNLGSITNRIEMQRDFLSKLTDTIDKGIGTLVDADMTEESTKLKALQTQQQLGVQALSIANASSQSIMQLFQG</sequence>
<dbReference type="InterPro" id="IPR046358">
    <property type="entry name" value="Flagellin_C"/>
</dbReference>
<evidence type="ECO:0000313" key="7">
    <source>
        <dbReference type="Proteomes" id="UP001294412"/>
    </source>
</evidence>
<comment type="subcellular location">
    <subcellularLocation>
        <location evidence="3">Secreted</location>
    </subcellularLocation>
    <subcellularLocation>
        <location evidence="3">Bacterial flagellum</location>
    </subcellularLocation>
</comment>
<evidence type="ECO:0000259" key="5">
    <source>
        <dbReference type="Pfam" id="PF00700"/>
    </source>
</evidence>
<dbReference type="InterPro" id="IPR001029">
    <property type="entry name" value="Flagellin_N"/>
</dbReference>
<dbReference type="Proteomes" id="UP001294412">
    <property type="component" value="Unassembled WGS sequence"/>
</dbReference>
<evidence type="ECO:0000256" key="3">
    <source>
        <dbReference type="RuleBase" id="RU362073"/>
    </source>
</evidence>
<comment type="similarity">
    <text evidence="1 3">Belongs to the bacterial flagellin family.</text>
</comment>
<dbReference type="Gene3D" id="1.20.1330.10">
    <property type="entry name" value="f41 fragment of flagellin, N-terminal domain"/>
    <property type="match status" value="2"/>
</dbReference>
<protein>
    <recommendedName>
        <fullName evidence="3">Flagellin</fullName>
    </recommendedName>
</protein>
<feature type="domain" description="Flagellin N-terminal" evidence="4">
    <location>
        <begin position="4"/>
        <end position="135"/>
    </location>
</feature>
<gene>
    <name evidence="6" type="ORF">U0C82_07855</name>
</gene>
<dbReference type="Pfam" id="PF00700">
    <property type="entry name" value="Flagellin_C"/>
    <property type="match status" value="1"/>
</dbReference>
<evidence type="ECO:0000256" key="1">
    <source>
        <dbReference type="ARBA" id="ARBA00005709"/>
    </source>
</evidence>
<dbReference type="PRINTS" id="PR00207">
    <property type="entry name" value="FLAGELLIN"/>
</dbReference>
<dbReference type="PANTHER" id="PTHR42792">
    <property type="entry name" value="FLAGELLIN"/>
    <property type="match status" value="1"/>
</dbReference>
<dbReference type="Pfam" id="PF00669">
    <property type="entry name" value="Flagellin_N"/>
    <property type="match status" value="1"/>
</dbReference>
<dbReference type="InterPro" id="IPR001492">
    <property type="entry name" value="Flagellin"/>
</dbReference>
<dbReference type="SUPFAM" id="SSF64518">
    <property type="entry name" value="Phase 1 flagellin"/>
    <property type="match status" value="1"/>
</dbReference>
<organism evidence="6 7">
    <name type="scientific">Fulvimarina uroteuthidis</name>
    <dbReference type="NCBI Taxonomy" id="3098149"/>
    <lineage>
        <taxon>Bacteria</taxon>
        <taxon>Pseudomonadati</taxon>
        <taxon>Pseudomonadota</taxon>
        <taxon>Alphaproteobacteria</taxon>
        <taxon>Hyphomicrobiales</taxon>
        <taxon>Aurantimonadaceae</taxon>
        <taxon>Fulvimarina</taxon>
    </lineage>
</organism>
<dbReference type="PANTHER" id="PTHR42792:SF2">
    <property type="entry name" value="FLAGELLIN"/>
    <property type="match status" value="1"/>
</dbReference>
<reference evidence="6 7" key="1">
    <citation type="submission" date="2023-12" db="EMBL/GenBank/DDBJ databases">
        <title>Description of Novel Strain Fulvimarina sp. 2208YS6-2-32 isolated from Uroteuthis (Photololigo) edulis.</title>
        <authorList>
            <person name="Park J.-S."/>
        </authorList>
    </citation>
    <scope>NUCLEOTIDE SEQUENCE [LARGE SCALE GENOMIC DNA]</scope>
    <source>
        <strain evidence="6 7">2208YS6-2-32</strain>
    </source>
</reference>
<dbReference type="RefSeq" id="WP_322186519.1">
    <property type="nucleotide sequence ID" value="NZ_JAXLPB010000002.1"/>
</dbReference>
<keyword evidence="6" id="KW-0282">Flagellum</keyword>
<keyword evidence="2 3" id="KW-0975">Bacterial flagellum</keyword>
<comment type="function">
    <text evidence="3">Flagellin is the subunit protein which polymerizes to form the filaments of bacterial flagella.</text>
</comment>
<keyword evidence="7" id="KW-1185">Reference proteome</keyword>
<comment type="caution">
    <text evidence="6">The sequence shown here is derived from an EMBL/GenBank/DDBJ whole genome shotgun (WGS) entry which is preliminary data.</text>
</comment>
<evidence type="ECO:0000259" key="4">
    <source>
        <dbReference type="Pfam" id="PF00669"/>
    </source>
</evidence>
<keyword evidence="6" id="KW-0966">Cell projection</keyword>
<accession>A0ABU5I132</accession>
<keyword evidence="3" id="KW-0964">Secreted</keyword>
<name>A0ABU5I132_9HYPH</name>
<evidence type="ECO:0000313" key="6">
    <source>
        <dbReference type="EMBL" id="MDY8109057.1"/>
    </source>
</evidence>
<keyword evidence="6" id="KW-0969">Cilium</keyword>